<dbReference type="CDD" id="cd00104">
    <property type="entry name" value="KAZAL_FS"/>
    <property type="match status" value="1"/>
</dbReference>
<dbReference type="Pfam" id="PF00050">
    <property type="entry name" value="Kazal_1"/>
    <property type="match status" value="1"/>
</dbReference>
<dbReference type="SUPFAM" id="SSF100895">
    <property type="entry name" value="Kazal-type serine protease inhibitors"/>
    <property type="match status" value="1"/>
</dbReference>
<keyword evidence="4" id="KW-1185">Reference proteome</keyword>
<evidence type="ECO:0000256" key="1">
    <source>
        <dbReference type="SAM" id="SignalP"/>
    </source>
</evidence>
<dbReference type="Gene3D" id="3.30.60.30">
    <property type="match status" value="1"/>
</dbReference>
<organism evidence="3 4">
    <name type="scientific">Helicoverpa armigera</name>
    <name type="common">Cotton bollworm</name>
    <name type="synonym">Heliothis armigera</name>
    <dbReference type="NCBI Taxonomy" id="29058"/>
    <lineage>
        <taxon>Eukaryota</taxon>
        <taxon>Metazoa</taxon>
        <taxon>Ecdysozoa</taxon>
        <taxon>Arthropoda</taxon>
        <taxon>Hexapoda</taxon>
        <taxon>Insecta</taxon>
        <taxon>Pterygota</taxon>
        <taxon>Neoptera</taxon>
        <taxon>Endopterygota</taxon>
        <taxon>Lepidoptera</taxon>
        <taxon>Glossata</taxon>
        <taxon>Ditrysia</taxon>
        <taxon>Noctuoidea</taxon>
        <taxon>Noctuidae</taxon>
        <taxon>Heliothinae</taxon>
        <taxon>Helicoverpa</taxon>
    </lineage>
</organism>
<name>A0A2W1BW32_HELAM</name>
<reference evidence="3 4" key="1">
    <citation type="journal article" date="2017" name="BMC Biol.">
        <title>Genomic innovations, transcriptional plasticity and gene loss underlying the evolution and divergence of two highly polyphagous and invasive Helicoverpa pest species.</title>
        <authorList>
            <person name="Pearce S.L."/>
            <person name="Clarke D.F."/>
            <person name="East P.D."/>
            <person name="Elfekih S."/>
            <person name="Gordon K.H."/>
            <person name="Jermiin L.S."/>
            <person name="McGaughran A."/>
            <person name="Oakeshott J.G."/>
            <person name="Papanikolaou A."/>
            <person name="Perera O.P."/>
            <person name="Rane R.V."/>
            <person name="Richards S."/>
            <person name="Tay W.T."/>
            <person name="Walsh T.K."/>
            <person name="Anderson A."/>
            <person name="Anderson C.J."/>
            <person name="Asgari S."/>
            <person name="Board P.G."/>
            <person name="Bretschneider A."/>
            <person name="Campbell P.M."/>
            <person name="Chertemps T."/>
            <person name="Christeller J.T."/>
            <person name="Coppin C.W."/>
            <person name="Downes S.J."/>
            <person name="Duan G."/>
            <person name="Farnsworth C.A."/>
            <person name="Good R.T."/>
            <person name="Han L.B."/>
            <person name="Han Y.C."/>
            <person name="Hatje K."/>
            <person name="Horne I."/>
            <person name="Huang Y.P."/>
            <person name="Hughes D.S."/>
            <person name="Jacquin-Joly E."/>
            <person name="James W."/>
            <person name="Jhangiani S."/>
            <person name="Kollmar M."/>
            <person name="Kuwar S.S."/>
            <person name="Li S."/>
            <person name="Liu N.Y."/>
            <person name="Maibeche M.T."/>
            <person name="Miller J.R."/>
            <person name="Montagne N."/>
            <person name="Perry T."/>
            <person name="Qu J."/>
            <person name="Song S.V."/>
            <person name="Sutton G.G."/>
            <person name="Vogel H."/>
            <person name="Walenz B.P."/>
            <person name="Xu W."/>
            <person name="Zhang H.J."/>
            <person name="Zou Z."/>
            <person name="Batterham P."/>
            <person name="Edwards O.R."/>
            <person name="Feyereisen R."/>
            <person name="Gibbs R.A."/>
            <person name="Heckel D.G."/>
            <person name="McGrath A."/>
            <person name="Robin C."/>
            <person name="Scherer S.E."/>
            <person name="Worley K.C."/>
            <person name="Wu Y.D."/>
        </authorList>
    </citation>
    <scope>NUCLEOTIDE SEQUENCE [LARGE SCALE GENOMIC DNA]</scope>
    <source>
        <strain evidence="3">Harm_GR_Male_#8</strain>
        <tissue evidence="3">Whole organism</tissue>
    </source>
</reference>
<sequence length="77" mass="8977">MLIILAIISFLTQYAIPKTIEDFPYQSNQTCDECYRIYVPLCASDNETYTNECRFRCIMSKKQVEDRARIVRSAEGV</sequence>
<accession>A0A2W1BW32</accession>
<protein>
    <recommendedName>
        <fullName evidence="2">Kazal-like domain-containing protein</fullName>
    </recommendedName>
</protein>
<gene>
    <name evidence="3" type="primary">HaOG204048</name>
    <name evidence="3" type="ORF">B5X24_HaOG204048</name>
</gene>
<evidence type="ECO:0000313" key="3">
    <source>
        <dbReference type="EMBL" id="PZC76866.1"/>
    </source>
</evidence>
<feature type="chain" id="PRO_5016021441" description="Kazal-like domain-containing protein" evidence="1">
    <location>
        <begin position="18"/>
        <end position="77"/>
    </location>
</feature>
<keyword evidence="1" id="KW-0732">Signal</keyword>
<feature type="domain" description="Kazal-like" evidence="2">
    <location>
        <begin position="25"/>
        <end position="77"/>
    </location>
</feature>
<dbReference type="Proteomes" id="UP000249218">
    <property type="component" value="Unassembled WGS sequence"/>
</dbReference>
<evidence type="ECO:0000313" key="4">
    <source>
        <dbReference type="Proteomes" id="UP000249218"/>
    </source>
</evidence>
<dbReference type="InterPro" id="IPR036058">
    <property type="entry name" value="Kazal_dom_sf"/>
</dbReference>
<dbReference type="PROSITE" id="PS00282">
    <property type="entry name" value="KAZAL_1"/>
    <property type="match status" value="1"/>
</dbReference>
<dbReference type="AlphaFoldDB" id="A0A2W1BW32"/>
<dbReference type="PROSITE" id="PS51465">
    <property type="entry name" value="KAZAL_2"/>
    <property type="match status" value="1"/>
</dbReference>
<dbReference type="EMBL" id="KZ149943">
    <property type="protein sequence ID" value="PZC76866.1"/>
    <property type="molecule type" value="Genomic_DNA"/>
</dbReference>
<evidence type="ECO:0000259" key="2">
    <source>
        <dbReference type="PROSITE" id="PS51465"/>
    </source>
</evidence>
<dbReference type="InterPro" id="IPR002350">
    <property type="entry name" value="Kazal_dom"/>
</dbReference>
<feature type="signal peptide" evidence="1">
    <location>
        <begin position="1"/>
        <end position="17"/>
    </location>
</feature>
<proteinExistence type="predicted"/>